<dbReference type="RefSeq" id="WP_198474402.1">
    <property type="nucleotide sequence ID" value="NZ_JADGMQ010000002.1"/>
</dbReference>
<evidence type="ECO:0000259" key="5">
    <source>
        <dbReference type="Pfam" id="PF00700"/>
    </source>
</evidence>
<protein>
    <recommendedName>
        <fullName evidence="3">Flagellin</fullName>
    </recommendedName>
</protein>
<comment type="function">
    <text evidence="3">Flagellin is the subunit protein which polymerizes to form the filaments of bacterial flagella.</text>
</comment>
<reference evidence="6 7" key="1">
    <citation type="submission" date="2020-10" db="EMBL/GenBank/DDBJ databases">
        <title>Aquamicrobium zhengzhouensis sp. nov., a exopolysaccharide producing bacterium isolated from farmland soil.</title>
        <authorList>
            <person name="Wang X."/>
        </authorList>
    </citation>
    <scope>NUCLEOTIDE SEQUENCE [LARGE SCALE GENOMIC DNA]</scope>
    <source>
        <strain evidence="7">cd-1</strain>
    </source>
</reference>
<evidence type="ECO:0000256" key="3">
    <source>
        <dbReference type="RuleBase" id="RU362073"/>
    </source>
</evidence>
<dbReference type="Pfam" id="PF00669">
    <property type="entry name" value="Flagellin_N"/>
    <property type="match status" value="1"/>
</dbReference>
<evidence type="ECO:0000259" key="4">
    <source>
        <dbReference type="Pfam" id="PF00669"/>
    </source>
</evidence>
<dbReference type="InterPro" id="IPR001029">
    <property type="entry name" value="Flagellin_N"/>
</dbReference>
<evidence type="ECO:0000256" key="2">
    <source>
        <dbReference type="ARBA" id="ARBA00023143"/>
    </source>
</evidence>
<evidence type="ECO:0000313" key="7">
    <source>
        <dbReference type="Proteomes" id="UP000601789"/>
    </source>
</evidence>
<comment type="similarity">
    <text evidence="1 3">Belongs to the bacterial flagellin family.</text>
</comment>
<feature type="domain" description="Flagellin C-terminal" evidence="5">
    <location>
        <begin position="256"/>
        <end position="337"/>
    </location>
</feature>
<evidence type="ECO:0000313" key="6">
    <source>
        <dbReference type="EMBL" id="MBI1619730.1"/>
    </source>
</evidence>
<organism evidence="6 7">
    <name type="scientific">Aquamicrobium zhengzhouense</name>
    <dbReference type="NCBI Taxonomy" id="2781738"/>
    <lineage>
        <taxon>Bacteria</taxon>
        <taxon>Pseudomonadati</taxon>
        <taxon>Pseudomonadota</taxon>
        <taxon>Alphaproteobacteria</taxon>
        <taxon>Hyphomicrobiales</taxon>
        <taxon>Phyllobacteriaceae</taxon>
        <taxon>Aquamicrobium</taxon>
    </lineage>
</organism>
<evidence type="ECO:0000256" key="1">
    <source>
        <dbReference type="ARBA" id="ARBA00005709"/>
    </source>
</evidence>
<dbReference type="PANTHER" id="PTHR42792">
    <property type="entry name" value="FLAGELLIN"/>
    <property type="match status" value="1"/>
</dbReference>
<keyword evidence="6" id="KW-0282">Flagellum</keyword>
<keyword evidence="7" id="KW-1185">Reference proteome</keyword>
<dbReference type="Proteomes" id="UP000601789">
    <property type="component" value="Unassembled WGS sequence"/>
</dbReference>
<comment type="caution">
    <text evidence="6">The sequence shown here is derived from an EMBL/GenBank/DDBJ whole genome shotgun (WGS) entry which is preliminary data.</text>
</comment>
<dbReference type="Pfam" id="PF00700">
    <property type="entry name" value="Flagellin_C"/>
    <property type="match status" value="1"/>
</dbReference>
<dbReference type="InterPro" id="IPR001492">
    <property type="entry name" value="Flagellin"/>
</dbReference>
<feature type="domain" description="Flagellin N-terminal" evidence="4">
    <location>
        <begin position="6"/>
        <end position="140"/>
    </location>
</feature>
<dbReference type="SUPFAM" id="SSF64518">
    <property type="entry name" value="Phase 1 flagellin"/>
    <property type="match status" value="1"/>
</dbReference>
<comment type="subcellular location">
    <subcellularLocation>
        <location evidence="3">Secreted</location>
    </subcellularLocation>
    <subcellularLocation>
        <location evidence="3">Bacterial flagellum</location>
    </subcellularLocation>
</comment>
<proteinExistence type="inferred from homology"/>
<dbReference type="NCBIfam" id="NF004669">
    <property type="entry name" value="PRK06008.1"/>
    <property type="match status" value="1"/>
</dbReference>
<gene>
    <name evidence="6" type="ORF">IOD40_03505</name>
</gene>
<accession>A0ABS0S8V6</accession>
<dbReference type="InterPro" id="IPR046358">
    <property type="entry name" value="Flagellin_C"/>
</dbReference>
<keyword evidence="2 3" id="KW-0975">Bacterial flagellum</keyword>
<dbReference type="EMBL" id="JADGMQ010000002">
    <property type="protein sequence ID" value="MBI1619730.1"/>
    <property type="molecule type" value="Genomic_DNA"/>
</dbReference>
<dbReference type="Gene3D" id="1.20.1330.10">
    <property type="entry name" value="f41 fragment of flagellin, N-terminal domain"/>
    <property type="match status" value="1"/>
</dbReference>
<keyword evidence="6" id="KW-0969">Cilium</keyword>
<keyword evidence="6" id="KW-0966">Cell projection</keyword>
<dbReference type="PANTHER" id="PTHR42792:SF1">
    <property type="entry name" value="FLAGELLAR HOOK-ASSOCIATED PROTEIN 3"/>
    <property type="match status" value="1"/>
</dbReference>
<keyword evidence="3" id="KW-0964">Secreted</keyword>
<name>A0ABS0S8V6_9HYPH</name>
<sequence length="338" mass="36783">MKVSFVSSQAISKALQYQTQRMSSELTKSQKEVQTLRVADVGLALGARAGVSASLHREVSRLNGLMDTNQLAASRLDSTQVALRDMTSLADGFLSALTTASANVGDNRIIEDQAKAVLSTMTAILNTNLNGEYLFAGINTDVKPFNDFLDPNSLNRLEFETALGALPNPATASDVTDFLNTIDSHFNGADWVNWSKATDNEITSRITLTENAKTSVSGNIKGIKELAKAAATVAMLTQKPIDGEAREILLEQALSSVGIAVTDFSRQQGYVGVTQQRIERANERMSMQIDLFEKSIHDLEGIDPYEASSRVTGLMTQIEISYSLTARMQQMSLLKYLS</sequence>